<sequence>MCKECPQQLRANVPLSIPWFVVPGKIDRCIVVEEVNLVFNEKDFYEDQEFRHSPSKFLGTGAAAPRNANTISVETSQSALGGNIPKC</sequence>
<dbReference type="EMBL" id="LGRX02003785">
    <property type="protein sequence ID" value="KAK3281603.1"/>
    <property type="molecule type" value="Genomic_DNA"/>
</dbReference>
<evidence type="ECO:0000313" key="2">
    <source>
        <dbReference type="Proteomes" id="UP001190700"/>
    </source>
</evidence>
<comment type="caution">
    <text evidence="1">The sequence shown here is derived from an EMBL/GenBank/DDBJ whole genome shotgun (WGS) entry which is preliminary data.</text>
</comment>
<proteinExistence type="predicted"/>
<accession>A0AAE0GPE2</accession>
<name>A0AAE0GPE2_9CHLO</name>
<gene>
    <name evidence="1" type="ORF">CYMTET_10611</name>
</gene>
<dbReference type="Proteomes" id="UP001190700">
    <property type="component" value="Unassembled WGS sequence"/>
</dbReference>
<protein>
    <submittedName>
        <fullName evidence="1">Uncharacterized protein</fullName>
    </submittedName>
</protein>
<evidence type="ECO:0000313" key="1">
    <source>
        <dbReference type="EMBL" id="KAK3281603.1"/>
    </source>
</evidence>
<reference evidence="1 2" key="1">
    <citation type="journal article" date="2015" name="Genome Biol. Evol.">
        <title>Comparative Genomics of a Bacterivorous Green Alga Reveals Evolutionary Causalities and Consequences of Phago-Mixotrophic Mode of Nutrition.</title>
        <authorList>
            <person name="Burns J.A."/>
            <person name="Paasch A."/>
            <person name="Narechania A."/>
            <person name="Kim E."/>
        </authorList>
    </citation>
    <scope>NUCLEOTIDE SEQUENCE [LARGE SCALE GENOMIC DNA]</scope>
    <source>
        <strain evidence="1 2">PLY_AMNH</strain>
    </source>
</reference>
<keyword evidence="2" id="KW-1185">Reference proteome</keyword>
<dbReference type="AlphaFoldDB" id="A0AAE0GPE2"/>
<organism evidence="1 2">
    <name type="scientific">Cymbomonas tetramitiformis</name>
    <dbReference type="NCBI Taxonomy" id="36881"/>
    <lineage>
        <taxon>Eukaryota</taxon>
        <taxon>Viridiplantae</taxon>
        <taxon>Chlorophyta</taxon>
        <taxon>Pyramimonadophyceae</taxon>
        <taxon>Pyramimonadales</taxon>
        <taxon>Pyramimonadaceae</taxon>
        <taxon>Cymbomonas</taxon>
    </lineage>
</organism>